<dbReference type="Gramene" id="TVU46126">
    <property type="protein sequence ID" value="TVU46126"/>
    <property type="gene ID" value="EJB05_05644"/>
</dbReference>
<organism evidence="1 2">
    <name type="scientific">Eragrostis curvula</name>
    <name type="common">weeping love grass</name>
    <dbReference type="NCBI Taxonomy" id="38414"/>
    <lineage>
        <taxon>Eukaryota</taxon>
        <taxon>Viridiplantae</taxon>
        <taxon>Streptophyta</taxon>
        <taxon>Embryophyta</taxon>
        <taxon>Tracheophyta</taxon>
        <taxon>Spermatophyta</taxon>
        <taxon>Magnoliopsida</taxon>
        <taxon>Liliopsida</taxon>
        <taxon>Poales</taxon>
        <taxon>Poaceae</taxon>
        <taxon>PACMAD clade</taxon>
        <taxon>Chloridoideae</taxon>
        <taxon>Eragrostideae</taxon>
        <taxon>Eragrostidinae</taxon>
        <taxon>Eragrostis</taxon>
    </lineage>
</organism>
<name>A0A5J9WDV5_9POAL</name>
<sequence>MQAKPPARSRTLNFSSPLNQLRNRITESLMTLSFSVDGSPGSTPLPQPTLGSRASNVLAPAIGSY</sequence>
<reference evidence="1 2" key="1">
    <citation type="journal article" date="2019" name="Sci. Rep.">
        <title>A high-quality genome of Eragrostis curvula grass provides insights into Poaceae evolution and supports new strategies to enhance forage quality.</title>
        <authorList>
            <person name="Carballo J."/>
            <person name="Santos B.A.C.M."/>
            <person name="Zappacosta D."/>
            <person name="Garbus I."/>
            <person name="Selva J.P."/>
            <person name="Gallo C.A."/>
            <person name="Diaz A."/>
            <person name="Albertini E."/>
            <person name="Caccamo M."/>
            <person name="Echenique V."/>
        </authorList>
    </citation>
    <scope>NUCLEOTIDE SEQUENCE [LARGE SCALE GENOMIC DNA]</scope>
    <source>
        <strain evidence="2">cv. Victoria</strain>
        <tissue evidence="1">Leaf</tissue>
    </source>
</reference>
<evidence type="ECO:0000313" key="1">
    <source>
        <dbReference type="EMBL" id="TVU46126.1"/>
    </source>
</evidence>
<gene>
    <name evidence="1" type="ORF">EJB05_05644</name>
</gene>
<accession>A0A5J9WDV5</accession>
<comment type="caution">
    <text evidence="1">The sequence shown here is derived from an EMBL/GenBank/DDBJ whole genome shotgun (WGS) entry which is preliminary data.</text>
</comment>
<dbReference type="Proteomes" id="UP000324897">
    <property type="component" value="Chromosome 5"/>
</dbReference>
<proteinExistence type="predicted"/>
<evidence type="ECO:0000313" key="2">
    <source>
        <dbReference type="Proteomes" id="UP000324897"/>
    </source>
</evidence>
<protein>
    <submittedName>
        <fullName evidence="1">Uncharacterized protein</fullName>
    </submittedName>
</protein>
<dbReference type="AlphaFoldDB" id="A0A5J9WDV5"/>
<feature type="non-terminal residue" evidence="1">
    <location>
        <position position="1"/>
    </location>
</feature>
<keyword evidence="2" id="KW-1185">Reference proteome</keyword>
<dbReference type="EMBL" id="RWGY01000004">
    <property type="protein sequence ID" value="TVU46126.1"/>
    <property type="molecule type" value="Genomic_DNA"/>
</dbReference>